<protein>
    <recommendedName>
        <fullName evidence="4">Phytase-like domain-containing protein</fullName>
    </recommendedName>
</protein>
<feature type="chain" id="PRO_5041230157" description="Phytase-like domain-containing protein" evidence="1">
    <location>
        <begin position="19"/>
        <end position="286"/>
    </location>
</feature>
<organism evidence="2 3">
    <name type="scientific">Oceanimonas pelagia</name>
    <dbReference type="NCBI Taxonomy" id="3028314"/>
    <lineage>
        <taxon>Bacteria</taxon>
        <taxon>Pseudomonadati</taxon>
        <taxon>Pseudomonadota</taxon>
        <taxon>Gammaproteobacteria</taxon>
        <taxon>Aeromonadales</taxon>
        <taxon>Aeromonadaceae</taxon>
        <taxon>Oceanimonas</taxon>
    </lineage>
</organism>
<gene>
    <name evidence="2" type="ORF">PU634_05675</name>
</gene>
<sequence>MSRLLYAFCLLLTACAGAGEQRLTLTRAGSFPPGLSESSGLAVHKGGFVSHNDSGKPAELFVLDHRGALLRQVPVSAPNRDWEDMARHGNTLYLADTGNNGGRRRDLRILALSLTGEGASAPVLLPVSYREQDNFRPPRHQHNFDAEALAWVNGELWLLTKRWLDQHSAIYRLTPDAAPLSEWQRLNTGMLVTGADFDAASQTLLLVGYSRGLLDRRAFVWLYPVRHNRVVEAAGKRFRLSESGQFEAIALGPDGHLYVSREGRGAQLFRSRLPLTRLLAAPDSEE</sequence>
<reference evidence="2 3" key="1">
    <citation type="submission" date="2023-02" db="EMBL/GenBank/DDBJ databases">
        <title>Complete genome sequence of a novel bacterium Oceanimonas sp. NTOU-MSR1 isolated from marine coast sediment.</title>
        <authorList>
            <person name="Yang H.-T."/>
            <person name="Chen Y.-L."/>
            <person name="Ho Y.-N."/>
        </authorList>
    </citation>
    <scope>NUCLEOTIDE SEQUENCE [LARGE SCALE GENOMIC DNA]</scope>
    <source>
        <strain evidence="2 3">NTOU-MSR1</strain>
    </source>
</reference>
<evidence type="ECO:0000313" key="3">
    <source>
        <dbReference type="Proteomes" id="UP001223802"/>
    </source>
</evidence>
<evidence type="ECO:0000313" key="2">
    <source>
        <dbReference type="EMBL" id="WMC11855.1"/>
    </source>
</evidence>
<evidence type="ECO:0000256" key="1">
    <source>
        <dbReference type="SAM" id="SignalP"/>
    </source>
</evidence>
<dbReference type="Proteomes" id="UP001223802">
    <property type="component" value="Chromosome"/>
</dbReference>
<proteinExistence type="predicted"/>
<dbReference type="PROSITE" id="PS51257">
    <property type="entry name" value="PROKAR_LIPOPROTEIN"/>
    <property type="match status" value="1"/>
</dbReference>
<dbReference type="EMBL" id="CP118224">
    <property type="protein sequence ID" value="WMC11855.1"/>
    <property type="molecule type" value="Genomic_DNA"/>
</dbReference>
<accession>A0AA50KRQ9</accession>
<dbReference type="RefSeq" id="WP_306763090.1">
    <property type="nucleotide sequence ID" value="NZ_CP118224.1"/>
</dbReference>
<feature type="signal peptide" evidence="1">
    <location>
        <begin position="1"/>
        <end position="18"/>
    </location>
</feature>
<name>A0AA50KRQ9_9GAMM</name>
<dbReference type="KEGG" id="ope:PU634_05675"/>
<keyword evidence="1" id="KW-0732">Signal</keyword>
<dbReference type="AlphaFoldDB" id="A0AA50KRQ9"/>
<evidence type="ECO:0008006" key="4">
    <source>
        <dbReference type="Google" id="ProtNLM"/>
    </source>
</evidence>
<keyword evidence="3" id="KW-1185">Reference proteome</keyword>
<dbReference type="SUPFAM" id="SSF101898">
    <property type="entry name" value="NHL repeat"/>
    <property type="match status" value="1"/>
</dbReference>